<proteinExistence type="predicted"/>
<dbReference type="OrthoDB" id="2703555at2"/>
<dbReference type="AlphaFoldDB" id="A0A4U0F874"/>
<dbReference type="RefSeq" id="WP_136778552.1">
    <property type="nucleotide sequence ID" value="NZ_SUPK01000007.1"/>
</dbReference>
<keyword evidence="1" id="KW-0472">Membrane</keyword>
<protein>
    <submittedName>
        <fullName evidence="2">Pilus assembly protein</fullName>
    </submittedName>
</protein>
<dbReference type="EMBL" id="SUPK01000007">
    <property type="protein sequence ID" value="TJY40923.1"/>
    <property type="molecule type" value="Genomic_DNA"/>
</dbReference>
<keyword evidence="3" id="KW-1185">Reference proteome</keyword>
<accession>A0A4U0F874</accession>
<dbReference type="Proteomes" id="UP000309673">
    <property type="component" value="Unassembled WGS sequence"/>
</dbReference>
<organism evidence="2 3">
    <name type="scientific">Cohnella pontilimi</name>
    <dbReference type="NCBI Taxonomy" id="2564100"/>
    <lineage>
        <taxon>Bacteria</taxon>
        <taxon>Bacillati</taxon>
        <taxon>Bacillota</taxon>
        <taxon>Bacilli</taxon>
        <taxon>Bacillales</taxon>
        <taxon>Paenibacillaceae</taxon>
        <taxon>Cohnella</taxon>
    </lineage>
</organism>
<reference evidence="2 3" key="1">
    <citation type="submission" date="2019-04" db="EMBL/GenBank/DDBJ databases">
        <title>Cohnella sp. nov., isolated from soil.</title>
        <authorList>
            <person name="Kim W."/>
        </authorList>
    </citation>
    <scope>NUCLEOTIDE SEQUENCE [LARGE SCALE GENOMIC DNA]</scope>
    <source>
        <strain evidence="2 3">CAU 1483</strain>
    </source>
</reference>
<gene>
    <name evidence="2" type="ORF">E5161_14500</name>
</gene>
<evidence type="ECO:0000256" key="1">
    <source>
        <dbReference type="SAM" id="Phobius"/>
    </source>
</evidence>
<name>A0A4U0F874_9BACL</name>
<feature type="transmembrane region" description="Helical" evidence="1">
    <location>
        <begin position="26"/>
        <end position="44"/>
    </location>
</feature>
<comment type="caution">
    <text evidence="2">The sequence shown here is derived from an EMBL/GenBank/DDBJ whole genome shotgun (WGS) entry which is preliminary data.</text>
</comment>
<keyword evidence="1" id="KW-1133">Transmembrane helix</keyword>
<evidence type="ECO:0000313" key="3">
    <source>
        <dbReference type="Proteomes" id="UP000309673"/>
    </source>
</evidence>
<keyword evidence="1" id="KW-0812">Transmembrane</keyword>
<sequence length="228" mass="25528">MRRGVGHWRAFVREEGGSVTLEASMIFPWVLLLTFLLILFAVVLNRYVLNFYSASVTVERAAFSWSNSAKELRTGAYPNGQYDGLYWRLKDDALLAGLFGWNHEQESVRVPVEPGMPGDEGYTPEQKLRKSGHLVTGQIQGTLSYRNEWWKRIIAMETAGTPVPQPLRAFRGKAGQSSEVAVSAVVVEPAELIRSFDLVRYYKAQISGKGQGADSFRSKAAAVLERKR</sequence>
<evidence type="ECO:0000313" key="2">
    <source>
        <dbReference type="EMBL" id="TJY40923.1"/>
    </source>
</evidence>